<evidence type="ECO:0000256" key="1">
    <source>
        <dbReference type="SAM" id="MobiDB-lite"/>
    </source>
</evidence>
<gene>
    <name evidence="2" type="ORF">20A_00038</name>
</gene>
<accession>A0A7G5B864</accession>
<evidence type="ECO:0000313" key="3">
    <source>
        <dbReference type="Proteomes" id="UP000515725"/>
    </source>
</evidence>
<proteinExistence type="predicted"/>
<feature type="compositionally biased region" description="Basic and acidic residues" evidence="1">
    <location>
        <begin position="72"/>
        <end position="83"/>
    </location>
</feature>
<sequence length="134" mass="15326">MDHTNNGGPAFPSPAEHFSDGTLSGYATYGMSLRDYFIAHAPAEPQAWFEPKMPTPRPQLPTSSSLSEADQSDWHDERLDHDPEGCSAELHAFAEARRNYDRTVRAWDREYSKQWYIQWPAAWADEQLRAREAA</sequence>
<protein>
    <submittedName>
        <fullName evidence="2">Uncharacterized protein</fullName>
    </submittedName>
</protein>
<name>A0A7G5B864_9CAUD</name>
<feature type="compositionally biased region" description="Polar residues" evidence="1">
    <location>
        <begin position="60"/>
        <end position="69"/>
    </location>
</feature>
<dbReference type="EMBL" id="MT740727">
    <property type="protein sequence ID" value="QMV32487.1"/>
    <property type="molecule type" value="Genomic_DNA"/>
</dbReference>
<reference evidence="2 3" key="1">
    <citation type="submission" date="2020-07" db="EMBL/GenBank/DDBJ databases">
        <title>Ralstonia phages.</title>
        <authorList>
            <person name="Trotereau A."/>
            <person name="Boyer C."/>
            <person name="Torres-Barcelo C."/>
        </authorList>
    </citation>
    <scope>NUCLEOTIDE SEQUENCE [LARGE SCALE GENOMIC DNA]</scope>
</reference>
<organism evidence="2 3">
    <name type="scientific">Ralstonia phage Alix</name>
    <dbReference type="NCBI Taxonomy" id="2759718"/>
    <lineage>
        <taxon>Viruses</taxon>
        <taxon>Duplodnaviria</taxon>
        <taxon>Heunggongvirae</taxon>
        <taxon>Uroviricota</taxon>
        <taxon>Caudoviricetes</taxon>
        <taxon>Gervaisevirus</taxon>
        <taxon>Gervaisevirus claudettte</taxon>
    </lineage>
</organism>
<evidence type="ECO:0000313" key="2">
    <source>
        <dbReference type="EMBL" id="QMV32487.1"/>
    </source>
</evidence>
<feature type="region of interest" description="Disordered" evidence="1">
    <location>
        <begin position="48"/>
        <end position="83"/>
    </location>
</feature>
<dbReference type="Proteomes" id="UP000515725">
    <property type="component" value="Segment"/>
</dbReference>